<evidence type="ECO:0000256" key="1">
    <source>
        <dbReference type="SAM" id="SignalP"/>
    </source>
</evidence>
<gene>
    <name evidence="2" type="ORF">LARSCL_LOCUS12553</name>
</gene>
<proteinExistence type="predicted"/>
<dbReference type="AlphaFoldDB" id="A0AAV2AI85"/>
<sequence length="71" mass="8164">MRSSSWLGIFVLVCCLLFIAESKSLGLTGAFKQRKIIRFRREIFGIKISDIIADIIEDFVDFILDAISYIF</sequence>
<dbReference type="Proteomes" id="UP001497382">
    <property type="component" value="Unassembled WGS sequence"/>
</dbReference>
<name>A0AAV2AI85_9ARAC</name>
<feature type="chain" id="PRO_5043326434" evidence="1">
    <location>
        <begin position="23"/>
        <end position="71"/>
    </location>
</feature>
<protein>
    <submittedName>
        <fullName evidence="2">Uncharacterized protein</fullName>
    </submittedName>
</protein>
<organism evidence="2 3">
    <name type="scientific">Larinioides sclopetarius</name>
    <dbReference type="NCBI Taxonomy" id="280406"/>
    <lineage>
        <taxon>Eukaryota</taxon>
        <taxon>Metazoa</taxon>
        <taxon>Ecdysozoa</taxon>
        <taxon>Arthropoda</taxon>
        <taxon>Chelicerata</taxon>
        <taxon>Arachnida</taxon>
        <taxon>Araneae</taxon>
        <taxon>Araneomorphae</taxon>
        <taxon>Entelegynae</taxon>
        <taxon>Araneoidea</taxon>
        <taxon>Araneidae</taxon>
        <taxon>Larinioides</taxon>
    </lineage>
</organism>
<keyword evidence="3" id="KW-1185">Reference proteome</keyword>
<dbReference type="EMBL" id="CAXIEN010000166">
    <property type="protein sequence ID" value="CAL1283356.1"/>
    <property type="molecule type" value="Genomic_DNA"/>
</dbReference>
<feature type="signal peptide" evidence="1">
    <location>
        <begin position="1"/>
        <end position="22"/>
    </location>
</feature>
<reference evidence="2 3" key="1">
    <citation type="submission" date="2024-04" db="EMBL/GenBank/DDBJ databases">
        <authorList>
            <person name="Rising A."/>
            <person name="Reimegard J."/>
            <person name="Sonavane S."/>
            <person name="Akerstrom W."/>
            <person name="Nylinder S."/>
            <person name="Hedman E."/>
            <person name="Kallberg Y."/>
        </authorList>
    </citation>
    <scope>NUCLEOTIDE SEQUENCE [LARGE SCALE GENOMIC DNA]</scope>
</reference>
<comment type="caution">
    <text evidence="2">The sequence shown here is derived from an EMBL/GenBank/DDBJ whole genome shotgun (WGS) entry which is preliminary data.</text>
</comment>
<evidence type="ECO:0000313" key="3">
    <source>
        <dbReference type="Proteomes" id="UP001497382"/>
    </source>
</evidence>
<keyword evidence="1" id="KW-0732">Signal</keyword>
<evidence type="ECO:0000313" key="2">
    <source>
        <dbReference type="EMBL" id="CAL1283356.1"/>
    </source>
</evidence>
<accession>A0AAV2AI85</accession>